<dbReference type="EC" id="2.1.1.37" evidence="1"/>
<dbReference type="PRINTS" id="PR00105">
    <property type="entry name" value="C5METTRFRASE"/>
</dbReference>
<evidence type="ECO:0000256" key="5">
    <source>
        <dbReference type="ARBA" id="ARBA00022747"/>
    </source>
</evidence>
<dbReference type="RefSeq" id="WP_013611528.1">
    <property type="nucleotide sequence ID" value="NZ_LT906459.1"/>
</dbReference>
<dbReference type="Gene3D" id="3.40.50.150">
    <property type="entry name" value="Vaccinia Virus protein VP39"/>
    <property type="match status" value="1"/>
</dbReference>
<keyword evidence="2 7" id="KW-0489">Methyltransferase</keyword>
<dbReference type="EMBL" id="QRYC01000031">
    <property type="protein sequence ID" value="RGU54430.1"/>
    <property type="molecule type" value="Genomic_DNA"/>
</dbReference>
<dbReference type="SUPFAM" id="SSF53335">
    <property type="entry name" value="S-adenosyl-L-methionine-dependent methyltransferases"/>
    <property type="match status" value="1"/>
</dbReference>
<dbReference type="Proteomes" id="UP000284243">
    <property type="component" value="Unassembled WGS sequence"/>
</dbReference>
<dbReference type="GO" id="GO:0044027">
    <property type="term" value="P:negative regulation of gene expression via chromosomal CpG island methylation"/>
    <property type="evidence" value="ECO:0007669"/>
    <property type="project" value="TreeGrafter"/>
</dbReference>
<dbReference type="GeneID" id="61274499"/>
<gene>
    <name evidence="10" type="ORF">DWW24_15065</name>
    <name evidence="9" type="ORF">DWW57_16295</name>
</gene>
<name>A0A412TKX8_9BACT</name>
<evidence type="ECO:0000256" key="7">
    <source>
        <dbReference type="PROSITE-ProRule" id="PRU01016"/>
    </source>
</evidence>
<feature type="active site" evidence="7">
    <location>
        <position position="84"/>
    </location>
</feature>
<evidence type="ECO:0000256" key="3">
    <source>
        <dbReference type="ARBA" id="ARBA00022679"/>
    </source>
</evidence>
<dbReference type="GO" id="GO:0003677">
    <property type="term" value="F:DNA binding"/>
    <property type="evidence" value="ECO:0007669"/>
    <property type="project" value="TreeGrafter"/>
</dbReference>
<dbReference type="InterPro" id="IPR029063">
    <property type="entry name" value="SAM-dependent_MTases_sf"/>
</dbReference>
<dbReference type="InterPro" id="IPR001525">
    <property type="entry name" value="C5_MeTfrase"/>
</dbReference>
<protein>
    <recommendedName>
        <fullName evidence="1">DNA (cytosine-5-)-methyltransferase</fullName>
        <ecNumber evidence="1">2.1.1.37</ecNumber>
    </recommendedName>
</protein>
<comment type="caution">
    <text evidence="9">The sequence shown here is derived from an EMBL/GenBank/DDBJ whole genome shotgun (WGS) entry which is preliminary data.</text>
</comment>
<comment type="similarity">
    <text evidence="7 8">Belongs to the class I-like SAM-binding methyltransferase superfamily. C5-methyltransferase family.</text>
</comment>
<dbReference type="Gene3D" id="3.90.120.10">
    <property type="entry name" value="DNA Methylase, subunit A, domain 2"/>
    <property type="match status" value="1"/>
</dbReference>
<sequence length="359" mass="40223">MVKLRAIDFFCGGGGMTCGLRQAGVEVMAGVDLAEECESTYEANNPGTKFVGADITKLEENYFEKQFGLIRNDDNLVLVGCSPCQYYSIINTSRDKSLKSKDLLRDFKRFADYYNPGFILVENVPGLATRQDSVLPEFLAFLDRKGYHYKWDIVNMSYYGVPQSRRRFSLVASRLGEVAMPVADTKQKLLKDAIGADKGFFPVEAGHKDDTAFMHTVSGLSEVNLKRLRKTPHDGGSRLAWKDDKELQLPCYVGKDHSFADVYGRLKWDKPSSTITTMFYKTSCGRFSHPDEDRGLSLREGATLQTFPLDYVFKAGSIGANARLIGNAVPPEYGRRLGLLLKELKEKYDGTIQDESKSD</sequence>
<keyword evidence="3 7" id="KW-0808">Transferase</keyword>
<dbReference type="GO" id="GO:0032259">
    <property type="term" value="P:methylation"/>
    <property type="evidence" value="ECO:0007669"/>
    <property type="project" value="UniProtKB-KW"/>
</dbReference>
<proteinExistence type="inferred from homology"/>
<dbReference type="NCBIfam" id="TIGR00675">
    <property type="entry name" value="dcm"/>
    <property type="match status" value="1"/>
</dbReference>
<dbReference type="GO" id="GO:0009307">
    <property type="term" value="P:DNA restriction-modification system"/>
    <property type="evidence" value="ECO:0007669"/>
    <property type="project" value="UniProtKB-KW"/>
</dbReference>
<evidence type="ECO:0000313" key="9">
    <source>
        <dbReference type="EMBL" id="RGU54430.1"/>
    </source>
</evidence>
<evidence type="ECO:0000256" key="2">
    <source>
        <dbReference type="ARBA" id="ARBA00022603"/>
    </source>
</evidence>
<accession>A0A412TKX8</accession>
<dbReference type="PANTHER" id="PTHR10629:SF52">
    <property type="entry name" value="DNA (CYTOSINE-5)-METHYLTRANSFERASE 1"/>
    <property type="match status" value="1"/>
</dbReference>
<evidence type="ECO:0000256" key="1">
    <source>
        <dbReference type="ARBA" id="ARBA00011975"/>
    </source>
</evidence>
<comment type="catalytic activity">
    <reaction evidence="6">
        <text>a 2'-deoxycytidine in DNA + S-adenosyl-L-methionine = a 5-methyl-2'-deoxycytidine in DNA + S-adenosyl-L-homocysteine + H(+)</text>
        <dbReference type="Rhea" id="RHEA:13681"/>
        <dbReference type="Rhea" id="RHEA-COMP:11369"/>
        <dbReference type="Rhea" id="RHEA-COMP:11370"/>
        <dbReference type="ChEBI" id="CHEBI:15378"/>
        <dbReference type="ChEBI" id="CHEBI:57856"/>
        <dbReference type="ChEBI" id="CHEBI:59789"/>
        <dbReference type="ChEBI" id="CHEBI:85452"/>
        <dbReference type="ChEBI" id="CHEBI:85454"/>
        <dbReference type="EC" id="2.1.1.37"/>
    </reaction>
</comment>
<organism evidence="9 12">
    <name type="scientific">Odoribacter splanchnicus</name>
    <dbReference type="NCBI Taxonomy" id="28118"/>
    <lineage>
        <taxon>Bacteria</taxon>
        <taxon>Pseudomonadati</taxon>
        <taxon>Bacteroidota</taxon>
        <taxon>Bacteroidia</taxon>
        <taxon>Bacteroidales</taxon>
        <taxon>Odoribacteraceae</taxon>
        <taxon>Odoribacter</taxon>
    </lineage>
</organism>
<keyword evidence="4 7" id="KW-0949">S-adenosyl-L-methionine</keyword>
<dbReference type="Proteomes" id="UP000283426">
    <property type="component" value="Unassembled WGS sequence"/>
</dbReference>
<evidence type="ECO:0000313" key="11">
    <source>
        <dbReference type="Proteomes" id="UP000283426"/>
    </source>
</evidence>
<dbReference type="AlphaFoldDB" id="A0A412TKX8"/>
<evidence type="ECO:0000256" key="8">
    <source>
        <dbReference type="RuleBase" id="RU000416"/>
    </source>
</evidence>
<evidence type="ECO:0000256" key="4">
    <source>
        <dbReference type="ARBA" id="ARBA00022691"/>
    </source>
</evidence>
<dbReference type="OMA" id="EPFTGAN"/>
<dbReference type="Pfam" id="PF00145">
    <property type="entry name" value="DNA_methylase"/>
    <property type="match status" value="1"/>
</dbReference>
<reference evidence="11 12" key="1">
    <citation type="submission" date="2018-08" db="EMBL/GenBank/DDBJ databases">
        <title>A genome reference for cultivated species of the human gut microbiota.</title>
        <authorList>
            <person name="Zou Y."/>
            <person name="Xue W."/>
            <person name="Luo G."/>
        </authorList>
    </citation>
    <scope>NUCLEOTIDE SEQUENCE [LARGE SCALE GENOMIC DNA]</scope>
    <source>
        <strain evidence="10 11">AF14-6AC</strain>
        <strain evidence="9 12">AF16-14</strain>
    </source>
</reference>
<dbReference type="PROSITE" id="PS51679">
    <property type="entry name" value="SAM_MT_C5"/>
    <property type="match status" value="1"/>
</dbReference>
<keyword evidence="5" id="KW-0680">Restriction system</keyword>
<dbReference type="EMBL" id="QRYW01000035">
    <property type="protein sequence ID" value="RGV21405.1"/>
    <property type="molecule type" value="Genomic_DNA"/>
</dbReference>
<dbReference type="InterPro" id="IPR050390">
    <property type="entry name" value="C5-Methyltransferase"/>
</dbReference>
<dbReference type="PANTHER" id="PTHR10629">
    <property type="entry name" value="CYTOSINE-SPECIFIC METHYLTRANSFERASE"/>
    <property type="match status" value="1"/>
</dbReference>
<evidence type="ECO:0000256" key="6">
    <source>
        <dbReference type="ARBA" id="ARBA00047422"/>
    </source>
</evidence>
<evidence type="ECO:0000313" key="10">
    <source>
        <dbReference type="EMBL" id="RGV21405.1"/>
    </source>
</evidence>
<evidence type="ECO:0000313" key="12">
    <source>
        <dbReference type="Proteomes" id="UP000284243"/>
    </source>
</evidence>
<dbReference type="GO" id="GO:0003886">
    <property type="term" value="F:DNA (cytosine-5-)-methyltransferase activity"/>
    <property type="evidence" value="ECO:0007669"/>
    <property type="project" value="UniProtKB-EC"/>
</dbReference>